<proteinExistence type="predicted"/>
<dbReference type="SUPFAM" id="SSF48208">
    <property type="entry name" value="Six-hairpin glycosidases"/>
    <property type="match status" value="1"/>
</dbReference>
<dbReference type="Proteomes" id="UP000183376">
    <property type="component" value="Chromosome I"/>
</dbReference>
<dbReference type="AlphaFoldDB" id="A0A1G9R2M9"/>
<dbReference type="EMBL" id="LT629701">
    <property type="protein sequence ID" value="SDM17370.1"/>
    <property type="molecule type" value="Genomic_DNA"/>
</dbReference>
<protein>
    <recommendedName>
        <fullName evidence="3">Prenyltransferase and squalene oxidase repeat-containing protein</fullName>
    </recommendedName>
</protein>
<gene>
    <name evidence="1" type="ORF">SAMN04489726_0165</name>
</gene>
<dbReference type="STRING" id="211114.SAMN04489726_0165"/>
<organism evidence="1 2">
    <name type="scientific">Allokutzneria albata</name>
    <name type="common">Kibdelosporangium albatum</name>
    <dbReference type="NCBI Taxonomy" id="211114"/>
    <lineage>
        <taxon>Bacteria</taxon>
        <taxon>Bacillati</taxon>
        <taxon>Actinomycetota</taxon>
        <taxon>Actinomycetes</taxon>
        <taxon>Pseudonocardiales</taxon>
        <taxon>Pseudonocardiaceae</taxon>
        <taxon>Allokutzneria</taxon>
    </lineage>
</organism>
<keyword evidence="2" id="KW-1185">Reference proteome</keyword>
<dbReference type="eggNOG" id="ENOG50336MI">
    <property type="taxonomic scope" value="Bacteria"/>
</dbReference>
<evidence type="ECO:0008006" key="3">
    <source>
        <dbReference type="Google" id="ProtNLM"/>
    </source>
</evidence>
<name>A0A1G9R2M9_ALLAB</name>
<reference evidence="1 2" key="1">
    <citation type="submission" date="2016-10" db="EMBL/GenBank/DDBJ databases">
        <authorList>
            <person name="de Groot N.N."/>
        </authorList>
    </citation>
    <scope>NUCLEOTIDE SEQUENCE [LARGE SCALE GENOMIC DNA]</scope>
    <source>
        <strain evidence="1 2">DSM 44149</strain>
    </source>
</reference>
<dbReference type="OrthoDB" id="581309at2"/>
<dbReference type="GO" id="GO:0005975">
    <property type="term" value="P:carbohydrate metabolic process"/>
    <property type="evidence" value="ECO:0007669"/>
    <property type="project" value="InterPro"/>
</dbReference>
<dbReference type="RefSeq" id="WP_156051740.1">
    <property type="nucleotide sequence ID" value="NZ_JOEF01000036.1"/>
</dbReference>
<accession>A0A1G9R2M9</accession>
<sequence>MMTLRYEDAAHRAVAWLLERPRPDDLACYYKSPAVLGLAGHPREARSVRDEAVARFGTADGDFATAEGVKSENAIFTEFWSYPNGWIALAAQRSGRFGVARAAYRHLLGYRAPDGGFRSNRSAEPDVLTTAHIGLVALQLADLGTAGAAGQWLSRFLASGPERGQEFLLRANGSGALQVLSTGKPDQPYFMIGYPMAFLAKLHDATGSAAALAAAEGFADYALRCGENLRSCLFSHKVAWGASLLARTTGAEHYAELATDIAEHLLSLQAPDGSWSPDAADHTTFDDTAEIAHWLLEITAELPARR</sequence>
<evidence type="ECO:0000313" key="1">
    <source>
        <dbReference type="EMBL" id="SDM17370.1"/>
    </source>
</evidence>
<dbReference type="InterPro" id="IPR008928">
    <property type="entry name" value="6-hairpin_glycosidase_sf"/>
</dbReference>
<evidence type="ECO:0000313" key="2">
    <source>
        <dbReference type="Proteomes" id="UP000183376"/>
    </source>
</evidence>